<evidence type="ECO:0000256" key="4">
    <source>
        <dbReference type="ARBA" id="ARBA00022840"/>
    </source>
</evidence>
<dbReference type="Proteomes" id="UP000594468">
    <property type="component" value="Chromosome"/>
</dbReference>
<dbReference type="PANTHER" id="PTHR24221">
    <property type="entry name" value="ATP-BINDING CASSETTE SUB-FAMILY B"/>
    <property type="match status" value="1"/>
</dbReference>
<evidence type="ECO:0000259" key="8">
    <source>
        <dbReference type="PROSITE" id="PS50893"/>
    </source>
</evidence>
<evidence type="ECO:0000313" key="10">
    <source>
        <dbReference type="EMBL" id="QPC84591.1"/>
    </source>
</evidence>
<dbReference type="GO" id="GO:0034775">
    <property type="term" value="P:glutathione transmembrane transport"/>
    <property type="evidence" value="ECO:0007669"/>
    <property type="project" value="InterPro"/>
</dbReference>
<keyword evidence="11" id="KW-1185">Reference proteome</keyword>
<accession>A0A7S8ECU6</accession>
<dbReference type="EMBL" id="CP062983">
    <property type="protein sequence ID" value="QPC84591.1"/>
    <property type="molecule type" value="Genomic_DNA"/>
</dbReference>
<dbReference type="Pfam" id="PF00005">
    <property type="entry name" value="ABC_tran"/>
    <property type="match status" value="1"/>
</dbReference>
<evidence type="ECO:0000256" key="7">
    <source>
        <dbReference type="SAM" id="Phobius"/>
    </source>
</evidence>
<dbReference type="GO" id="GO:0005524">
    <property type="term" value="F:ATP binding"/>
    <property type="evidence" value="ECO:0007669"/>
    <property type="project" value="UniProtKB-KW"/>
</dbReference>
<feature type="transmembrane region" description="Helical" evidence="7">
    <location>
        <begin position="133"/>
        <end position="158"/>
    </location>
</feature>
<dbReference type="Pfam" id="PF00664">
    <property type="entry name" value="ABC_membrane"/>
    <property type="match status" value="1"/>
</dbReference>
<sequence length="561" mass="61773">MRSPKSILWQLIRLMRPFSRQVLLALLLSVATIGSSIGLMMTSAWLISTAGLQLGITSLGVAPTAVRFFGLSRAIFRYLERLISHDVTFRLLAQLRVWFYERIEPLSPAQLRAYSSGDLMSRLVTDIDELQNLYLRVVAPPIVALIITVVMGLVFALFDPLSALVLVIFMVIAGTLLPLFTWWIGKSIGQQVVRARTLMNIHLVDSIQGLADSMAYGYAAQRANTFHTVNDDLAQREQQMARLDGLQGGISVLLVNIAAFCVLLVAVNRVDGVYLATLALGTIAAFEALTPLALATQHLGKEIESAQRVFEVIDSTPIIPEPSAPQAAPTSSMDLNLSHVSFRYAPDEPYVLSDFSLTVPYGQRILIMGESGSGKSSLVNLLMRFWDYETGQISIGSSDLKALAHEDIRQIFGVMTQRTHLFNTTIRENIRIARKEATDEDIETAARAAYIHDFILSLPQGYDTYVGEDGASLSGGERQRVALARILLKDSPIWLLDEITANLDPVTANSVLASVLSAGKERTIIFMTHRAPLTEQSDFSQIITLQIHTNDTQTSETPILS</sequence>
<feature type="domain" description="ABC transporter" evidence="8">
    <location>
        <begin position="335"/>
        <end position="561"/>
    </location>
</feature>
<evidence type="ECO:0000256" key="2">
    <source>
        <dbReference type="ARBA" id="ARBA00022692"/>
    </source>
</evidence>
<dbReference type="SUPFAM" id="SSF52540">
    <property type="entry name" value="P-loop containing nucleoside triphosphate hydrolases"/>
    <property type="match status" value="1"/>
</dbReference>
<dbReference type="SMART" id="SM00382">
    <property type="entry name" value="AAA"/>
    <property type="match status" value="1"/>
</dbReference>
<evidence type="ECO:0000256" key="5">
    <source>
        <dbReference type="ARBA" id="ARBA00022989"/>
    </source>
</evidence>
<dbReference type="RefSeq" id="WP_195172654.1">
    <property type="nucleotide sequence ID" value="NZ_CP062983.1"/>
</dbReference>
<dbReference type="PROSITE" id="PS50893">
    <property type="entry name" value="ABC_TRANSPORTER_2"/>
    <property type="match status" value="1"/>
</dbReference>
<evidence type="ECO:0000256" key="6">
    <source>
        <dbReference type="ARBA" id="ARBA00023136"/>
    </source>
</evidence>
<evidence type="ECO:0000259" key="9">
    <source>
        <dbReference type="PROSITE" id="PS50929"/>
    </source>
</evidence>
<dbReference type="PANTHER" id="PTHR24221:SF653">
    <property type="entry name" value="TRANSPORT ATP-BINDING PROTEIN CYDC"/>
    <property type="match status" value="1"/>
</dbReference>
<name>A0A7S8ECU6_9CHLR</name>
<feature type="transmembrane region" description="Helical" evidence="7">
    <location>
        <begin position="246"/>
        <end position="267"/>
    </location>
</feature>
<feature type="transmembrane region" description="Helical" evidence="7">
    <location>
        <begin position="164"/>
        <end position="184"/>
    </location>
</feature>
<keyword evidence="4" id="KW-0067">ATP-binding</keyword>
<feature type="domain" description="ABC transmembrane type-1" evidence="9">
    <location>
        <begin position="23"/>
        <end position="286"/>
    </location>
</feature>
<dbReference type="GO" id="GO:0016887">
    <property type="term" value="F:ATP hydrolysis activity"/>
    <property type="evidence" value="ECO:0007669"/>
    <property type="project" value="InterPro"/>
</dbReference>
<dbReference type="PROSITE" id="PS00211">
    <property type="entry name" value="ABC_TRANSPORTER_1"/>
    <property type="match status" value="1"/>
</dbReference>
<evidence type="ECO:0000256" key="1">
    <source>
        <dbReference type="ARBA" id="ARBA00004651"/>
    </source>
</evidence>
<dbReference type="InterPro" id="IPR025662">
    <property type="entry name" value="Sigma_54_int_dom_ATP-bd_1"/>
</dbReference>
<dbReference type="InterPro" id="IPR003439">
    <property type="entry name" value="ABC_transporter-like_ATP-bd"/>
</dbReference>
<dbReference type="KEGG" id="pmet:G4Y79_09500"/>
<dbReference type="InterPro" id="IPR017871">
    <property type="entry name" value="ABC_transporter-like_CS"/>
</dbReference>
<dbReference type="Gene3D" id="1.20.1560.10">
    <property type="entry name" value="ABC transporter type 1, transmembrane domain"/>
    <property type="match status" value="1"/>
</dbReference>
<dbReference type="InterPro" id="IPR036640">
    <property type="entry name" value="ABC1_TM_sf"/>
</dbReference>
<protein>
    <submittedName>
        <fullName evidence="10">Thiol reductant ABC exporter subunit CydC</fullName>
    </submittedName>
</protein>
<reference evidence="10 11" key="1">
    <citation type="submission" date="2020-02" db="EMBL/GenBank/DDBJ databases">
        <authorList>
            <person name="Zheng R.K."/>
            <person name="Sun C.M."/>
        </authorList>
    </citation>
    <scope>NUCLEOTIDE SEQUENCE [LARGE SCALE GENOMIC DNA]</scope>
    <source>
        <strain evidence="11">rifampicinis</strain>
    </source>
</reference>
<keyword evidence="5 7" id="KW-1133">Transmembrane helix</keyword>
<keyword evidence="6 7" id="KW-0472">Membrane</keyword>
<dbReference type="InterPro" id="IPR003593">
    <property type="entry name" value="AAA+_ATPase"/>
</dbReference>
<keyword evidence="3" id="KW-0547">Nucleotide-binding</keyword>
<dbReference type="AlphaFoldDB" id="A0A7S8ECU6"/>
<dbReference type="CDD" id="cd18585">
    <property type="entry name" value="ABC_6TM_CydC"/>
    <property type="match status" value="1"/>
</dbReference>
<dbReference type="Gene3D" id="3.40.50.300">
    <property type="entry name" value="P-loop containing nucleotide triphosphate hydrolases"/>
    <property type="match status" value="1"/>
</dbReference>
<gene>
    <name evidence="10" type="primary">cydC</name>
    <name evidence="10" type="ORF">G4Y79_09500</name>
</gene>
<comment type="subcellular location">
    <subcellularLocation>
        <location evidence="1">Cell membrane</location>
        <topology evidence="1">Multi-pass membrane protein</topology>
    </subcellularLocation>
</comment>
<dbReference type="GO" id="GO:0005886">
    <property type="term" value="C:plasma membrane"/>
    <property type="evidence" value="ECO:0007669"/>
    <property type="project" value="UniProtKB-SubCell"/>
</dbReference>
<evidence type="ECO:0000256" key="3">
    <source>
        <dbReference type="ARBA" id="ARBA00022741"/>
    </source>
</evidence>
<dbReference type="GO" id="GO:0045454">
    <property type="term" value="P:cell redox homeostasis"/>
    <property type="evidence" value="ECO:0007669"/>
    <property type="project" value="InterPro"/>
</dbReference>
<dbReference type="InterPro" id="IPR027417">
    <property type="entry name" value="P-loop_NTPase"/>
</dbReference>
<organism evidence="10 11">
    <name type="scientific">Phototrophicus methaneseepsis</name>
    <dbReference type="NCBI Taxonomy" id="2710758"/>
    <lineage>
        <taxon>Bacteria</taxon>
        <taxon>Bacillati</taxon>
        <taxon>Chloroflexota</taxon>
        <taxon>Candidatus Thermofontia</taxon>
        <taxon>Phototrophicales</taxon>
        <taxon>Phototrophicaceae</taxon>
        <taxon>Phototrophicus</taxon>
    </lineage>
</organism>
<dbReference type="InterPro" id="IPR039421">
    <property type="entry name" value="Type_1_exporter"/>
</dbReference>
<dbReference type="InterPro" id="IPR014223">
    <property type="entry name" value="ABC_CydC/D"/>
</dbReference>
<dbReference type="PROSITE" id="PS50929">
    <property type="entry name" value="ABC_TM1F"/>
    <property type="match status" value="1"/>
</dbReference>
<feature type="transmembrane region" description="Helical" evidence="7">
    <location>
        <begin position="52"/>
        <end position="71"/>
    </location>
</feature>
<dbReference type="GO" id="GO:0034040">
    <property type="term" value="F:ATPase-coupled lipid transmembrane transporter activity"/>
    <property type="evidence" value="ECO:0007669"/>
    <property type="project" value="TreeGrafter"/>
</dbReference>
<dbReference type="SUPFAM" id="SSF90123">
    <property type="entry name" value="ABC transporter transmembrane region"/>
    <property type="match status" value="1"/>
</dbReference>
<dbReference type="GO" id="GO:0140359">
    <property type="term" value="F:ABC-type transporter activity"/>
    <property type="evidence" value="ECO:0007669"/>
    <property type="project" value="InterPro"/>
</dbReference>
<dbReference type="PROSITE" id="PS00675">
    <property type="entry name" value="SIGMA54_INTERACT_1"/>
    <property type="match status" value="1"/>
</dbReference>
<keyword evidence="2 7" id="KW-0812">Transmembrane</keyword>
<dbReference type="NCBIfam" id="TIGR02868">
    <property type="entry name" value="CydC"/>
    <property type="match status" value="1"/>
</dbReference>
<feature type="transmembrane region" description="Helical" evidence="7">
    <location>
        <begin position="21"/>
        <end position="46"/>
    </location>
</feature>
<dbReference type="InterPro" id="IPR011527">
    <property type="entry name" value="ABC1_TM_dom"/>
</dbReference>
<feature type="transmembrane region" description="Helical" evidence="7">
    <location>
        <begin position="273"/>
        <end position="295"/>
    </location>
</feature>
<evidence type="ECO:0000313" key="11">
    <source>
        <dbReference type="Proteomes" id="UP000594468"/>
    </source>
</evidence>
<proteinExistence type="predicted"/>